<dbReference type="GO" id="GO:0001717">
    <property type="term" value="P:conversion of seryl-tRNAsec to selenocys-tRNAsec"/>
    <property type="evidence" value="ECO:0007669"/>
    <property type="project" value="UniProtKB-UniRule"/>
</dbReference>
<dbReference type="InterPro" id="IPR004534">
    <property type="entry name" value="SelA_trans"/>
</dbReference>
<comment type="function">
    <text evidence="8">Converts seryl-tRNA(Sec) to selenocysteinyl-tRNA(Sec) required for selenoprotein biosynthesis.</text>
</comment>
<dbReference type="NCBIfam" id="TIGR00474">
    <property type="entry name" value="selA"/>
    <property type="match status" value="1"/>
</dbReference>
<comment type="pathway">
    <text evidence="8">Aminoacyl-tRNA biosynthesis; selenocysteinyl-tRNA(Sec) biosynthesis; selenocysteinyl-tRNA(Sec) from L-seryl-tRNA(Sec) (bacterial route): step 1/1.</text>
</comment>
<evidence type="ECO:0000256" key="6">
    <source>
        <dbReference type="ARBA" id="ARBA00023266"/>
    </source>
</evidence>
<keyword evidence="4 8" id="KW-0663">Pyridoxal phosphate</keyword>
<dbReference type="UniPathway" id="UPA00906">
    <property type="reaction ID" value="UER00896"/>
</dbReference>
<evidence type="ECO:0000256" key="1">
    <source>
        <dbReference type="ARBA" id="ARBA00001933"/>
    </source>
</evidence>
<gene>
    <name evidence="8" type="primary">selA</name>
    <name evidence="9" type="ORF">SAMN05216352_10732</name>
</gene>
<sequence>MEIRADEFISYRLKRVINATGIILHTNLGRARLSEDAIKQVVLTARNYSNLEYNIEQGQRGSRHDIIESILKEITGAEGAMVVNNNVAAVYLILRTLAKGKEVIVSRGELVEIGGSFRVSSIMEESDAKLVEVGTTNKTYLSDYEHAINEGTSLLMKVHTSNFKTIGFTKSVKTKELSDLSSKYNNVFVYEDLGSGALYDFHKDEIGDEPTVDKVLKRE</sequence>
<dbReference type="PANTHER" id="PTHR32328:SF0">
    <property type="entry name" value="L-SERYL-TRNA(SEC) SELENIUM TRANSFERASE"/>
    <property type="match status" value="1"/>
</dbReference>
<accession>A0A1G8K254</accession>
<dbReference type="STRING" id="930129.SAMN05216352_10732"/>
<keyword evidence="10" id="KW-1185">Reference proteome</keyword>
<comment type="subcellular location">
    <subcellularLocation>
        <location evidence="8">Cytoplasm</location>
    </subcellularLocation>
</comment>
<evidence type="ECO:0000313" key="10">
    <source>
        <dbReference type="Proteomes" id="UP000199017"/>
    </source>
</evidence>
<dbReference type="HAMAP" id="MF_00423">
    <property type="entry name" value="SelA"/>
    <property type="match status" value="1"/>
</dbReference>
<dbReference type="GO" id="GO:0004125">
    <property type="term" value="F:L-seryl-tRNA(Sec) selenium transferase activity"/>
    <property type="evidence" value="ECO:0007669"/>
    <property type="project" value="UniProtKB-UniRule"/>
</dbReference>
<dbReference type="Gene3D" id="3.40.640.10">
    <property type="entry name" value="Type I PLP-dependent aspartate aminotransferase-like (Major domain)"/>
    <property type="match status" value="1"/>
</dbReference>
<name>A0A1G8K254_9BACI</name>
<evidence type="ECO:0000256" key="8">
    <source>
        <dbReference type="HAMAP-Rule" id="MF_00423"/>
    </source>
</evidence>
<keyword evidence="3 8" id="KW-0808">Transferase</keyword>
<dbReference type="InterPro" id="IPR018319">
    <property type="entry name" value="SelA-like"/>
</dbReference>
<proteinExistence type="inferred from homology"/>
<evidence type="ECO:0000256" key="7">
    <source>
        <dbReference type="ARBA" id="ARBA00044507"/>
    </source>
</evidence>
<dbReference type="Proteomes" id="UP000199017">
    <property type="component" value="Unassembled WGS sequence"/>
</dbReference>
<comment type="cofactor">
    <cofactor evidence="1 8">
        <name>pyridoxal 5'-phosphate</name>
        <dbReference type="ChEBI" id="CHEBI:597326"/>
    </cofactor>
</comment>
<keyword evidence="6 8" id="KW-0711">Selenium</keyword>
<dbReference type="InterPro" id="IPR015421">
    <property type="entry name" value="PyrdxlP-dep_Trfase_major"/>
</dbReference>
<reference evidence="9 10" key="1">
    <citation type="submission" date="2016-10" db="EMBL/GenBank/DDBJ databases">
        <authorList>
            <person name="de Groot N.N."/>
        </authorList>
    </citation>
    <scope>NUCLEOTIDE SEQUENCE [LARGE SCALE GENOMIC DNA]</scope>
    <source>
        <strain evidence="10">P4B,CCM 7963,CECT 7998,DSM 25260,IBRC-M 10614,KCTC 13821</strain>
    </source>
</reference>
<comment type="caution">
    <text evidence="8">Lacks conserved residue(s) required for the propagation of feature annotation.</text>
</comment>
<dbReference type="SUPFAM" id="SSF53383">
    <property type="entry name" value="PLP-dependent transferases"/>
    <property type="match status" value="1"/>
</dbReference>
<keyword evidence="2 8" id="KW-0963">Cytoplasm</keyword>
<dbReference type="EC" id="2.9.1.1" evidence="8"/>
<comment type="similarity">
    <text evidence="7 8">Belongs to the SelA family.</text>
</comment>
<evidence type="ECO:0000256" key="3">
    <source>
        <dbReference type="ARBA" id="ARBA00022679"/>
    </source>
</evidence>
<dbReference type="PANTHER" id="PTHR32328">
    <property type="entry name" value="L-SERYL-TRNA(SEC) SELENIUM TRANSFERASE"/>
    <property type="match status" value="1"/>
</dbReference>
<dbReference type="InterPro" id="IPR015424">
    <property type="entry name" value="PyrdxlP-dep_Trfase"/>
</dbReference>
<dbReference type="GO" id="GO:0001514">
    <property type="term" value="P:selenocysteine incorporation"/>
    <property type="evidence" value="ECO:0007669"/>
    <property type="project" value="UniProtKB-UniRule"/>
</dbReference>
<dbReference type="Pfam" id="PF03841">
    <property type="entry name" value="SelA"/>
    <property type="match status" value="1"/>
</dbReference>
<keyword evidence="5 8" id="KW-0648">Protein biosynthesis</keyword>
<protein>
    <recommendedName>
        <fullName evidence="8">L-seryl-tRNA(Sec) selenium transferase</fullName>
        <ecNumber evidence="8">2.9.1.1</ecNumber>
    </recommendedName>
    <alternativeName>
        <fullName evidence="8">Selenocysteine synthase</fullName>
        <shortName evidence="8">Sec synthase</shortName>
    </alternativeName>
    <alternativeName>
        <fullName evidence="8">Selenocysteinyl-tRNA(Sec) synthase</fullName>
    </alternativeName>
</protein>
<evidence type="ECO:0000256" key="4">
    <source>
        <dbReference type="ARBA" id="ARBA00022898"/>
    </source>
</evidence>
<dbReference type="EMBL" id="FNDU01000007">
    <property type="protein sequence ID" value="SDI37504.1"/>
    <property type="molecule type" value="Genomic_DNA"/>
</dbReference>
<evidence type="ECO:0000256" key="2">
    <source>
        <dbReference type="ARBA" id="ARBA00022490"/>
    </source>
</evidence>
<dbReference type="AlphaFoldDB" id="A0A1G8K254"/>
<organism evidence="9 10">
    <name type="scientific">Alteribacillus bidgolensis</name>
    <dbReference type="NCBI Taxonomy" id="930129"/>
    <lineage>
        <taxon>Bacteria</taxon>
        <taxon>Bacillati</taxon>
        <taxon>Bacillota</taxon>
        <taxon>Bacilli</taxon>
        <taxon>Bacillales</taxon>
        <taxon>Bacillaceae</taxon>
        <taxon>Alteribacillus</taxon>
    </lineage>
</organism>
<dbReference type="GO" id="GO:0005737">
    <property type="term" value="C:cytoplasm"/>
    <property type="evidence" value="ECO:0007669"/>
    <property type="project" value="UniProtKB-SubCell"/>
</dbReference>
<evidence type="ECO:0000313" key="9">
    <source>
        <dbReference type="EMBL" id="SDI37504.1"/>
    </source>
</evidence>
<comment type="catalytic activity">
    <reaction evidence="8">
        <text>L-seryl-tRNA(Sec) + selenophosphate + H(+) = L-selenocysteinyl-tRNA(Sec) + phosphate</text>
        <dbReference type="Rhea" id="RHEA:22728"/>
        <dbReference type="Rhea" id="RHEA-COMP:9742"/>
        <dbReference type="Rhea" id="RHEA-COMP:9743"/>
        <dbReference type="ChEBI" id="CHEBI:15378"/>
        <dbReference type="ChEBI" id="CHEBI:16144"/>
        <dbReference type="ChEBI" id="CHEBI:43474"/>
        <dbReference type="ChEBI" id="CHEBI:78533"/>
        <dbReference type="ChEBI" id="CHEBI:78573"/>
        <dbReference type="EC" id="2.9.1.1"/>
    </reaction>
</comment>
<evidence type="ECO:0000256" key="5">
    <source>
        <dbReference type="ARBA" id="ARBA00022917"/>
    </source>
</evidence>